<reference evidence="2 3" key="1">
    <citation type="submission" date="2014-04" db="EMBL/GenBank/DDBJ databases">
        <title>Evolutionary Origins and Diversification of the Mycorrhizal Mutualists.</title>
        <authorList>
            <consortium name="DOE Joint Genome Institute"/>
            <consortium name="Mycorrhizal Genomics Consortium"/>
            <person name="Kohler A."/>
            <person name="Kuo A."/>
            <person name="Nagy L.G."/>
            <person name="Floudas D."/>
            <person name="Copeland A."/>
            <person name="Barry K.W."/>
            <person name="Cichocki N."/>
            <person name="Veneault-Fourrey C."/>
            <person name="LaButti K."/>
            <person name="Lindquist E.A."/>
            <person name="Lipzen A."/>
            <person name="Lundell T."/>
            <person name="Morin E."/>
            <person name="Murat C."/>
            <person name="Riley R."/>
            <person name="Ohm R."/>
            <person name="Sun H."/>
            <person name="Tunlid A."/>
            <person name="Henrissat B."/>
            <person name="Grigoriev I.V."/>
            <person name="Hibbett D.S."/>
            <person name="Martin F."/>
        </authorList>
    </citation>
    <scope>NUCLEOTIDE SEQUENCE [LARGE SCALE GENOMIC DNA]</scope>
    <source>
        <strain evidence="2 3">Koide BX008</strain>
    </source>
</reference>
<feature type="region of interest" description="Disordered" evidence="1">
    <location>
        <begin position="1"/>
        <end position="138"/>
    </location>
</feature>
<evidence type="ECO:0000256" key="1">
    <source>
        <dbReference type="SAM" id="MobiDB-lite"/>
    </source>
</evidence>
<accession>A0A0C2S3R0</accession>
<dbReference type="OrthoDB" id="3067719at2759"/>
<protein>
    <submittedName>
        <fullName evidence="2">Uncharacterized protein</fullName>
    </submittedName>
</protein>
<feature type="compositionally biased region" description="Polar residues" evidence="1">
    <location>
        <begin position="1"/>
        <end position="14"/>
    </location>
</feature>
<dbReference type="HOGENOM" id="CLU_1204497_0_0_1"/>
<dbReference type="STRING" id="946122.A0A0C2S3R0"/>
<organism evidence="2 3">
    <name type="scientific">Amanita muscaria (strain Koide BX008)</name>
    <dbReference type="NCBI Taxonomy" id="946122"/>
    <lineage>
        <taxon>Eukaryota</taxon>
        <taxon>Fungi</taxon>
        <taxon>Dikarya</taxon>
        <taxon>Basidiomycota</taxon>
        <taxon>Agaricomycotina</taxon>
        <taxon>Agaricomycetes</taxon>
        <taxon>Agaricomycetidae</taxon>
        <taxon>Agaricales</taxon>
        <taxon>Pluteineae</taxon>
        <taxon>Amanitaceae</taxon>
        <taxon>Amanita</taxon>
    </lineage>
</organism>
<keyword evidence="3" id="KW-1185">Reference proteome</keyword>
<dbReference type="AlphaFoldDB" id="A0A0C2S3R0"/>
<proteinExistence type="predicted"/>
<dbReference type="EMBL" id="KN818375">
    <property type="protein sequence ID" value="KIL57310.1"/>
    <property type="molecule type" value="Genomic_DNA"/>
</dbReference>
<evidence type="ECO:0000313" key="2">
    <source>
        <dbReference type="EMBL" id="KIL57310.1"/>
    </source>
</evidence>
<dbReference type="Proteomes" id="UP000054549">
    <property type="component" value="Unassembled WGS sequence"/>
</dbReference>
<gene>
    <name evidence="2" type="ORF">M378DRAFT_396813</name>
</gene>
<sequence length="230" mass="25331">MTHSPQLSTQLQVTRSRKHNSVEVTPPLTADASPTGIGEGNELEPDYHLDDSRLITPPPSPPLHINSNASRKSHHLHHPQPHSPSPYRPIGDWYPSTEDNHQHAQPGRNHNHHHHPNARALRMPPIRPHLHHGSQQQTQFNVRKASEQCKLIDGYVSFLNIEGLGGPPDADSPIVGNEDDDEENRNREKRMFGIGWNGLKKLLPLAVVGAMNSGNATGHETSPSTTTAAA</sequence>
<dbReference type="InParanoid" id="A0A0C2S3R0"/>
<evidence type="ECO:0000313" key="3">
    <source>
        <dbReference type="Proteomes" id="UP000054549"/>
    </source>
</evidence>
<feature type="compositionally biased region" description="Basic residues" evidence="1">
    <location>
        <begin position="71"/>
        <end position="80"/>
    </location>
</feature>
<name>A0A0C2S3R0_AMAMK</name>